<dbReference type="Pfam" id="PF00610">
    <property type="entry name" value="DEP"/>
    <property type="match status" value="1"/>
</dbReference>
<organism evidence="2 3">
    <name type="scientific">Pavo cristatus</name>
    <name type="common">Indian peafowl</name>
    <name type="synonym">Blue peafowl</name>
    <dbReference type="NCBI Taxonomy" id="9049"/>
    <lineage>
        <taxon>Eukaryota</taxon>
        <taxon>Metazoa</taxon>
        <taxon>Chordata</taxon>
        <taxon>Craniata</taxon>
        <taxon>Vertebrata</taxon>
        <taxon>Euteleostomi</taxon>
        <taxon>Archelosauria</taxon>
        <taxon>Archosauria</taxon>
        <taxon>Dinosauria</taxon>
        <taxon>Saurischia</taxon>
        <taxon>Theropoda</taxon>
        <taxon>Coelurosauria</taxon>
        <taxon>Aves</taxon>
        <taxon>Neognathae</taxon>
        <taxon>Galloanserae</taxon>
        <taxon>Galliformes</taxon>
        <taxon>Phasianidae</taxon>
        <taxon>Phasianinae</taxon>
        <taxon>Pavo</taxon>
    </lineage>
</organism>
<reference evidence="2" key="2">
    <citation type="submission" date="2025-09" db="UniProtKB">
        <authorList>
            <consortium name="Ensembl"/>
        </authorList>
    </citation>
    <scope>IDENTIFICATION</scope>
</reference>
<dbReference type="InterPro" id="IPR051832">
    <property type="entry name" value="mTOR-Rac_regulators"/>
</dbReference>
<feature type="domain" description="DEP" evidence="1">
    <location>
        <begin position="14"/>
        <end position="100"/>
    </location>
</feature>
<evidence type="ECO:0000313" key="3">
    <source>
        <dbReference type="Proteomes" id="UP000694428"/>
    </source>
</evidence>
<dbReference type="InterPro" id="IPR000591">
    <property type="entry name" value="DEP_dom"/>
</dbReference>
<keyword evidence="3" id="KW-1185">Reference proteome</keyword>
<dbReference type="GO" id="GO:0023051">
    <property type="term" value="P:regulation of signaling"/>
    <property type="evidence" value="ECO:0007669"/>
    <property type="project" value="TreeGrafter"/>
</dbReference>
<proteinExistence type="predicted"/>
<dbReference type="PROSITE" id="PS50186">
    <property type="entry name" value="DEP"/>
    <property type="match status" value="1"/>
</dbReference>
<accession>A0A8C9FZJ8</accession>
<dbReference type="SUPFAM" id="SSF46785">
    <property type="entry name" value="Winged helix' DNA-binding domain"/>
    <property type="match status" value="1"/>
</dbReference>
<dbReference type="InterPro" id="IPR036388">
    <property type="entry name" value="WH-like_DNA-bd_sf"/>
</dbReference>
<dbReference type="PANTHER" id="PTHR22829:SF18">
    <property type="entry name" value="DEP DOMAIN-CONTAINING MTOR-INTERACTING PROTEIN"/>
    <property type="match status" value="1"/>
</dbReference>
<dbReference type="InterPro" id="IPR036390">
    <property type="entry name" value="WH_DNA-bd_sf"/>
</dbReference>
<dbReference type="Proteomes" id="UP000694428">
    <property type="component" value="Unplaced"/>
</dbReference>
<dbReference type="PANTHER" id="PTHR22829">
    <property type="entry name" value="DEP DOMAIN PROTEIN"/>
    <property type="match status" value="1"/>
</dbReference>
<dbReference type="AlphaFoldDB" id="A0A8C9FZJ8"/>
<dbReference type="Gene3D" id="1.10.10.10">
    <property type="entry name" value="Winged helix-like DNA-binding domain superfamily/Winged helix DNA-binding domain"/>
    <property type="match status" value="1"/>
</dbReference>
<dbReference type="Ensembl" id="ENSPSTT00000023730.1">
    <property type="protein sequence ID" value="ENSPSTP00000022586.1"/>
    <property type="gene ID" value="ENSPSTG00000016582.1"/>
</dbReference>
<dbReference type="SMART" id="SM00049">
    <property type="entry name" value="DEP"/>
    <property type="match status" value="1"/>
</dbReference>
<protein>
    <recommendedName>
        <fullName evidence="1">DEP domain-containing protein</fullName>
    </recommendedName>
</protein>
<evidence type="ECO:0000313" key="2">
    <source>
        <dbReference type="Ensembl" id="ENSPSTP00000022586.1"/>
    </source>
</evidence>
<dbReference type="GO" id="GO:0005096">
    <property type="term" value="F:GTPase activator activity"/>
    <property type="evidence" value="ECO:0007669"/>
    <property type="project" value="TreeGrafter"/>
</dbReference>
<reference evidence="2" key="1">
    <citation type="submission" date="2025-08" db="UniProtKB">
        <authorList>
            <consortium name="Ensembl"/>
        </authorList>
    </citation>
    <scope>IDENTIFICATION</scope>
</reference>
<name>A0A8C9FZJ8_PAVCR</name>
<evidence type="ECO:0000259" key="1">
    <source>
        <dbReference type="PROSITE" id="PS50186"/>
    </source>
</evidence>
<sequence>MMSRDTYVAQSGCSELRLHEEKVIKDRRHHLKTYPNCFVAKELIDWLIDHKEASDRETAIKLVQKLLDHSIIHHGKCNISSKLRKQKSTLCPILKYKTSRF</sequence>
<dbReference type="GO" id="GO:0005886">
    <property type="term" value="C:plasma membrane"/>
    <property type="evidence" value="ECO:0007669"/>
    <property type="project" value="TreeGrafter"/>
</dbReference>
<dbReference type="GO" id="GO:0035556">
    <property type="term" value="P:intracellular signal transduction"/>
    <property type="evidence" value="ECO:0007669"/>
    <property type="project" value="InterPro"/>
</dbReference>
<dbReference type="GO" id="GO:0007186">
    <property type="term" value="P:G protein-coupled receptor signaling pathway"/>
    <property type="evidence" value="ECO:0007669"/>
    <property type="project" value="TreeGrafter"/>
</dbReference>
<dbReference type="GO" id="GO:0005085">
    <property type="term" value="F:guanyl-nucleotide exchange factor activity"/>
    <property type="evidence" value="ECO:0007669"/>
    <property type="project" value="TreeGrafter"/>
</dbReference>